<dbReference type="InterPro" id="IPR052201">
    <property type="entry name" value="LRR-containing_regulator"/>
</dbReference>
<reference evidence="2 3" key="1">
    <citation type="submission" date="2018-08" db="EMBL/GenBank/DDBJ databases">
        <title>Aphanomyces genome sequencing and annotation.</title>
        <authorList>
            <person name="Minardi D."/>
            <person name="Oidtmann B."/>
            <person name="Van Der Giezen M."/>
            <person name="Studholme D.J."/>
        </authorList>
    </citation>
    <scope>NUCLEOTIDE SEQUENCE [LARGE SCALE GENOMIC DNA]</scope>
    <source>
        <strain evidence="2 3">NJM0002</strain>
    </source>
</reference>
<dbReference type="Proteomes" id="UP000285060">
    <property type="component" value="Unassembled WGS sequence"/>
</dbReference>
<organism evidence="2 3">
    <name type="scientific">Aphanomyces invadans</name>
    <dbReference type="NCBI Taxonomy" id="157072"/>
    <lineage>
        <taxon>Eukaryota</taxon>
        <taxon>Sar</taxon>
        <taxon>Stramenopiles</taxon>
        <taxon>Oomycota</taxon>
        <taxon>Saprolegniomycetes</taxon>
        <taxon>Saprolegniales</taxon>
        <taxon>Verrucalvaceae</taxon>
        <taxon>Aphanomyces</taxon>
    </lineage>
</organism>
<keyword evidence="1" id="KW-0677">Repeat</keyword>
<dbReference type="EMBL" id="QUSY01000023">
    <property type="protein sequence ID" value="RHY34612.1"/>
    <property type="molecule type" value="Genomic_DNA"/>
</dbReference>
<dbReference type="InterPro" id="IPR032675">
    <property type="entry name" value="LRR_dom_sf"/>
</dbReference>
<comment type="caution">
    <text evidence="2">The sequence shown here is derived from an EMBL/GenBank/DDBJ whole genome shotgun (WGS) entry which is preliminary data.</text>
</comment>
<dbReference type="PANTHER" id="PTHR24111">
    <property type="entry name" value="LEUCINE-RICH REPEAT-CONTAINING PROTEIN 34"/>
    <property type="match status" value="1"/>
</dbReference>
<dbReference type="SUPFAM" id="SSF52047">
    <property type="entry name" value="RNI-like"/>
    <property type="match status" value="1"/>
</dbReference>
<protein>
    <submittedName>
        <fullName evidence="2">Uncharacterized protein</fullName>
    </submittedName>
</protein>
<gene>
    <name evidence="2" type="ORF">DYB32_000801</name>
</gene>
<dbReference type="Gene3D" id="3.80.10.10">
    <property type="entry name" value="Ribonuclease Inhibitor"/>
    <property type="match status" value="2"/>
</dbReference>
<dbReference type="AlphaFoldDB" id="A0A418B8U4"/>
<evidence type="ECO:0000313" key="2">
    <source>
        <dbReference type="EMBL" id="RHY34612.1"/>
    </source>
</evidence>
<dbReference type="PANTHER" id="PTHR24111:SF0">
    <property type="entry name" value="LEUCINE-RICH REPEAT-CONTAINING PROTEIN"/>
    <property type="match status" value="1"/>
</dbReference>
<dbReference type="VEuPathDB" id="FungiDB:H310_08510"/>
<name>A0A418B8U4_9STRA</name>
<accession>A0A418B8U4</accession>
<proteinExistence type="predicted"/>
<evidence type="ECO:0000313" key="3">
    <source>
        <dbReference type="Proteomes" id="UP000285060"/>
    </source>
</evidence>
<sequence>MVRYGIPAHESVPNTLVILQKKFDDEFAMHMASYNKFMERYSRKKTKAELEAKMAQDDADDAAAFDANPKIKILVEQVRPRMASLPRATRHRFQIIANETSATLMLRGLTDASARAVLRVLGLNQSVISLDLSNNGLGDAVVAELARLLRVNKRVASLDLGTNRLNAKCMHELAAALADNTVLTSLSLEDNPITAHGITTDLSGFDALCGYISSTTTLESLNLFRTGLNMEAGRILAKALLFNESIYVLELGANAVADKELEVIATQLAENRQLHDDMASKVFLKRQAIEAEAKARAAAHDLERVKVETQQWHEANAADRRIQHELDRVADKKRQEAEDARLRKIAADRDMARRLAAEEARVKAEARAKKKK</sequence>
<evidence type="ECO:0000256" key="1">
    <source>
        <dbReference type="ARBA" id="ARBA00022737"/>
    </source>
</evidence>
<keyword evidence="3" id="KW-1185">Reference proteome</keyword>
<dbReference type="SMART" id="SM00368">
    <property type="entry name" value="LRR_RI"/>
    <property type="match status" value="5"/>
</dbReference>